<proteinExistence type="predicted"/>
<accession>A0A6M3M7Q5</accession>
<name>A0A6M3M7Q5_9ZZZZ</name>
<sequence>MKYIDEEEPQKLFRIGIRIDQLKRLNKELIECFIKDGKPVYGDDKGTQELLDVIKLYIKGENPDYIGEQVFQSDGAPVKKLLGLMGINAK</sequence>
<dbReference type="EMBL" id="MT143766">
    <property type="protein sequence ID" value="QJB02210.1"/>
    <property type="molecule type" value="Genomic_DNA"/>
</dbReference>
<protein>
    <submittedName>
        <fullName evidence="1">Uncharacterized protein</fullName>
    </submittedName>
</protein>
<gene>
    <name evidence="1" type="ORF">MM171B01415_0008</name>
</gene>
<organism evidence="1">
    <name type="scientific">viral metagenome</name>
    <dbReference type="NCBI Taxonomy" id="1070528"/>
    <lineage>
        <taxon>unclassified sequences</taxon>
        <taxon>metagenomes</taxon>
        <taxon>organismal metagenomes</taxon>
    </lineage>
</organism>
<evidence type="ECO:0000313" key="1">
    <source>
        <dbReference type="EMBL" id="QJB02210.1"/>
    </source>
</evidence>
<reference evidence="1" key="1">
    <citation type="submission" date="2020-03" db="EMBL/GenBank/DDBJ databases">
        <title>The deep terrestrial virosphere.</title>
        <authorList>
            <person name="Holmfeldt K."/>
            <person name="Nilsson E."/>
            <person name="Simone D."/>
            <person name="Lopez-Fernandez M."/>
            <person name="Wu X."/>
            <person name="de Brujin I."/>
            <person name="Lundin D."/>
            <person name="Andersson A."/>
            <person name="Bertilsson S."/>
            <person name="Dopson M."/>
        </authorList>
    </citation>
    <scope>NUCLEOTIDE SEQUENCE</scope>
    <source>
        <strain evidence="1">MM171B01415</strain>
    </source>
</reference>
<dbReference type="AlphaFoldDB" id="A0A6M3M7Q5"/>